<dbReference type="Pfam" id="PF04978">
    <property type="entry name" value="MST"/>
    <property type="match status" value="1"/>
</dbReference>
<gene>
    <name evidence="1" type="ORF">GCM10009762_13460</name>
</gene>
<keyword evidence="2" id="KW-1185">Reference proteome</keyword>
<dbReference type="InterPro" id="IPR007061">
    <property type="entry name" value="MST-like"/>
</dbReference>
<accession>A0ABN2BLF7</accession>
<organism evidence="1 2">
    <name type="scientific">Dermacoccus barathri</name>
    <dbReference type="NCBI Taxonomy" id="322601"/>
    <lineage>
        <taxon>Bacteria</taxon>
        <taxon>Bacillati</taxon>
        <taxon>Actinomycetota</taxon>
        <taxon>Actinomycetes</taxon>
        <taxon>Micrococcales</taxon>
        <taxon>Dermacoccaceae</taxon>
        <taxon>Dermacoccus</taxon>
    </lineage>
</organism>
<evidence type="ECO:0000313" key="2">
    <source>
        <dbReference type="Proteomes" id="UP001501288"/>
    </source>
</evidence>
<evidence type="ECO:0000313" key="1">
    <source>
        <dbReference type="EMBL" id="GAA1541297.1"/>
    </source>
</evidence>
<sequence length="209" mass="23065">MSAGRIMPADGLSAWALERGPLSASFGRLLAVTTPLPDIAPASDERSTLTSFLDFQRSVARRKTEGLDDQQLRTRLAGHPSMMSIGAIIKHLASCETWWARGCFAGQDVGELDEPWRSGWQQAEGDWEWEADADSGEDLRAWFDNAIANANSTYSAAPTLDELSVRAWGAPTPAHVNLRWILVHLIEEYARHLGHLDLLREQIDGNTGD</sequence>
<dbReference type="Proteomes" id="UP001501288">
    <property type="component" value="Unassembled WGS sequence"/>
</dbReference>
<dbReference type="InterPro" id="IPR034660">
    <property type="entry name" value="DinB/YfiT-like"/>
</dbReference>
<reference evidence="1 2" key="1">
    <citation type="journal article" date="2019" name="Int. J. Syst. Evol. Microbiol.">
        <title>The Global Catalogue of Microorganisms (GCM) 10K type strain sequencing project: providing services to taxonomists for standard genome sequencing and annotation.</title>
        <authorList>
            <consortium name="The Broad Institute Genomics Platform"/>
            <consortium name="The Broad Institute Genome Sequencing Center for Infectious Disease"/>
            <person name="Wu L."/>
            <person name="Ma J."/>
        </authorList>
    </citation>
    <scope>NUCLEOTIDE SEQUENCE [LARGE SCALE GENOMIC DNA]</scope>
    <source>
        <strain evidence="1 2">JCM 14588</strain>
    </source>
</reference>
<dbReference type="Gene3D" id="1.20.120.450">
    <property type="entry name" value="dinb family like domain"/>
    <property type="match status" value="1"/>
</dbReference>
<dbReference type="EMBL" id="BAAANV010000034">
    <property type="protein sequence ID" value="GAA1541297.1"/>
    <property type="molecule type" value="Genomic_DNA"/>
</dbReference>
<protein>
    <submittedName>
        <fullName evidence="1">DinB family protein</fullName>
    </submittedName>
</protein>
<comment type="caution">
    <text evidence="1">The sequence shown here is derived from an EMBL/GenBank/DDBJ whole genome shotgun (WGS) entry which is preliminary data.</text>
</comment>
<proteinExistence type="predicted"/>
<dbReference type="SUPFAM" id="SSF109854">
    <property type="entry name" value="DinB/YfiT-like putative metalloenzymes"/>
    <property type="match status" value="1"/>
</dbReference>
<name>A0ABN2BLF7_9MICO</name>